<dbReference type="RefSeq" id="WP_062943239.1">
    <property type="nucleotide sequence ID" value="NZ_CP171844.1"/>
</dbReference>
<protein>
    <submittedName>
        <fullName evidence="1">Uncharacterized protein</fullName>
    </submittedName>
</protein>
<comment type="caution">
    <text evidence="1">The sequence shown here is derived from an EMBL/GenBank/DDBJ whole genome shotgun (WGS) entry which is preliminary data.</text>
</comment>
<dbReference type="AlphaFoldDB" id="A0A154IEY1"/>
<proteinExistence type="predicted"/>
<gene>
    <name evidence="1" type="ORF">A4A59_24090</name>
</gene>
<reference evidence="1" key="1">
    <citation type="submission" date="2016-03" db="EMBL/GenBank/DDBJ databases">
        <title>Microsymbionts genomes from the relict species Vavilovia formosa.</title>
        <authorList>
            <person name="Chirak E."/>
            <person name="Kimeklis A."/>
            <person name="Kopat V."/>
            <person name="Andronov E."/>
        </authorList>
    </citation>
    <scope>NUCLEOTIDE SEQUENCE [LARGE SCALE GENOMIC DNA]</scope>
    <source>
        <strain evidence="1">Vaf12</strain>
    </source>
</reference>
<accession>A0A154IEY1</accession>
<sequence length="150" mass="16621">MSNSIGPADLIKFQSGLKISDFNNWKHVPASAIVQPTAQMKAEMAAGEARAQQLKAEHDAQVAATPELYSPVSESNMMYETNVMTLADSDIKPRIDYITNLIQSGEAAKYSFHAANGDQTTTSIHQFLYWLQQRSQELDGDGTYSPEMFK</sequence>
<organism evidence="1">
    <name type="scientific">Rhizobium leguminosarum</name>
    <dbReference type="NCBI Taxonomy" id="384"/>
    <lineage>
        <taxon>Bacteria</taxon>
        <taxon>Pseudomonadati</taxon>
        <taxon>Pseudomonadota</taxon>
        <taxon>Alphaproteobacteria</taxon>
        <taxon>Hyphomicrobiales</taxon>
        <taxon>Rhizobiaceae</taxon>
        <taxon>Rhizobium/Agrobacterium group</taxon>
        <taxon>Rhizobium</taxon>
    </lineage>
</organism>
<evidence type="ECO:0000313" key="1">
    <source>
        <dbReference type="EMBL" id="KZA99136.1"/>
    </source>
</evidence>
<name>A0A154IEY1_RHILE</name>
<dbReference type="EMBL" id="LVYU01000107">
    <property type="protein sequence ID" value="KZA99136.1"/>
    <property type="molecule type" value="Genomic_DNA"/>
</dbReference>